<feature type="transmembrane region" description="Helical" evidence="1">
    <location>
        <begin position="74"/>
        <end position="94"/>
    </location>
</feature>
<feature type="transmembrane region" description="Helical" evidence="1">
    <location>
        <begin position="159"/>
        <end position="182"/>
    </location>
</feature>
<dbReference type="KEGG" id="haly:HYG82_14485"/>
<reference evidence="2 3" key="1">
    <citation type="submission" date="2020-07" db="EMBL/GenBank/DDBJ databases">
        <authorList>
            <person name="Cui H."/>
        </authorList>
    </citation>
    <scope>NUCLEOTIDE SEQUENCE [LARGE SCALE GENOMIC DNA]</scope>
    <source>
        <strain evidence="2 3">YPL8</strain>
    </source>
</reference>
<gene>
    <name evidence="2" type="ORF">HYG82_14485</name>
</gene>
<sequence length="209" mass="21945">MIANLLLLILGVLLAGGGFLFFKEGLYALGFLIGLSAGVVSLQSEATTGQWGLVVLVAAPIIGIALAVSFRYLIVAIPGAVGGAAVAIVLTDLSLSEPSNLVDPTVLAAAIVGIVAAWFIETAIMIAVSASWGATLVSLSLGGALFEPGTTIRTSVLELISVTYWFVFGLGIVVQVAIWYYLRTTLDDDEEFREVLLESAGQQYESYRS</sequence>
<organism evidence="2 3">
    <name type="scientific">Natrinema halophilum</name>
    <dbReference type="NCBI Taxonomy" id="1699371"/>
    <lineage>
        <taxon>Archaea</taxon>
        <taxon>Methanobacteriati</taxon>
        <taxon>Methanobacteriota</taxon>
        <taxon>Stenosarchaea group</taxon>
        <taxon>Halobacteria</taxon>
        <taxon>Halobacteriales</taxon>
        <taxon>Natrialbaceae</taxon>
        <taxon>Natrinema</taxon>
    </lineage>
</organism>
<dbReference type="RefSeq" id="WP_179262037.1">
    <property type="nucleotide sequence ID" value="NZ_CP058601.1"/>
</dbReference>
<evidence type="ECO:0008006" key="4">
    <source>
        <dbReference type="Google" id="ProtNLM"/>
    </source>
</evidence>
<feature type="transmembrane region" description="Helical" evidence="1">
    <location>
        <begin position="49"/>
        <end position="68"/>
    </location>
</feature>
<keyword evidence="1" id="KW-1133">Transmembrane helix</keyword>
<proteinExistence type="predicted"/>
<dbReference type="GeneID" id="56034522"/>
<protein>
    <recommendedName>
        <fullName evidence="4">DUF4203 domain-containing protein</fullName>
    </recommendedName>
</protein>
<evidence type="ECO:0000313" key="3">
    <source>
        <dbReference type="Proteomes" id="UP000509241"/>
    </source>
</evidence>
<dbReference type="Proteomes" id="UP000509241">
    <property type="component" value="Chromosome"/>
</dbReference>
<dbReference type="AlphaFoldDB" id="A0A7D5H928"/>
<feature type="transmembrane region" description="Helical" evidence="1">
    <location>
        <begin position="101"/>
        <end position="120"/>
    </location>
</feature>
<name>A0A7D5H928_9EURY</name>
<accession>A0A7D5H928</accession>
<dbReference type="OrthoDB" id="385694at2157"/>
<keyword evidence="1" id="KW-0472">Membrane</keyword>
<dbReference type="EMBL" id="CP058601">
    <property type="protein sequence ID" value="QLG49975.1"/>
    <property type="molecule type" value="Genomic_DNA"/>
</dbReference>
<keyword evidence="3" id="KW-1185">Reference proteome</keyword>
<evidence type="ECO:0000256" key="1">
    <source>
        <dbReference type="SAM" id="Phobius"/>
    </source>
</evidence>
<keyword evidence="1" id="KW-0812">Transmembrane</keyword>
<evidence type="ECO:0000313" key="2">
    <source>
        <dbReference type="EMBL" id="QLG49975.1"/>
    </source>
</evidence>